<dbReference type="Gene3D" id="2.40.320.10">
    <property type="entry name" value="Hypothetical Protein Pfu-838710-001"/>
    <property type="match status" value="1"/>
</dbReference>
<evidence type="ECO:0000313" key="4">
    <source>
        <dbReference type="Proteomes" id="UP001239397"/>
    </source>
</evidence>
<name>A0A9Y2K021_9PSEU</name>
<dbReference type="PROSITE" id="PS51707">
    <property type="entry name" value="CYTH"/>
    <property type="match status" value="1"/>
</dbReference>
<evidence type="ECO:0000313" key="3">
    <source>
        <dbReference type="EMBL" id="WIY06667.1"/>
    </source>
</evidence>
<dbReference type="EMBL" id="CP127295">
    <property type="protein sequence ID" value="WIY06667.1"/>
    <property type="molecule type" value="Genomic_DNA"/>
</dbReference>
<evidence type="ECO:0000259" key="1">
    <source>
        <dbReference type="PROSITE" id="PS51707"/>
    </source>
</evidence>
<dbReference type="InterPro" id="IPR038186">
    <property type="entry name" value="CHAD_dom_sf"/>
</dbReference>
<dbReference type="Gene3D" id="1.40.20.10">
    <property type="entry name" value="CHAD domain"/>
    <property type="match status" value="1"/>
</dbReference>
<dbReference type="AlphaFoldDB" id="A0A9Y2K021"/>
<dbReference type="SMART" id="SM01118">
    <property type="entry name" value="CYTH"/>
    <property type="match status" value="1"/>
</dbReference>
<dbReference type="InterPro" id="IPR007899">
    <property type="entry name" value="CHAD_dom"/>
</dbReference>
<dbReference type="SUPFAM" id="SSF55154">
    <property type="entry name" value="CYTH-like phosphatases"/>
    <property type="match status" value="1"/>
</dbReference>
<protein>
    <submittedName>
        <fullName evidence="3">CYTH and CHAD domain-containing protein</fullName>
    </submittedName>
</protein>
<dbReference type="Proteomes" id="UP001239397">
    <property type="component" value="Chromosome"/>
</dbReference>
<dbReference type="SMART" id="SM00880">
    <property type="entry name" value="CHAD"/>
    <property type="match status" value="1"/>
</dbReference>
<proteinExistence type="predicted"/>
<dbReference type="InterPro" id="IPR033469">
    <property type="entry name" value="CYTH-like_dom_sf"/>
</dbReference>
<gene>
    <name evidence="3" type="ORF">QRX60_23495</name>
</gene>
<reference evidence="3 4" key="1">
    <citation type="submission" date="2023-06" db="EMBL/GenBank/DDBJ databases">
        <authorList>
            <person name="Oyuntsetseg B."/>
            <person name="Kim S.B."/>
        </authorList>
    </citation>
    <scope>NUCLEOTIDE SEQUENCE [LARGE SCALE GENOMIC DNA]</scope>
    <source>
        <strain evidence="3 4">4-36</strain>
    </source>
</reference>
<organism evidence="3 4">
    <name type="scientific">Amycolatopsis mongoliensis</name>
    <dbReference type="NCBI Taxonomy" id="715475"/>
    <lineage>
        <taxon>Bacteria</taxon>
        <taxon>Bacillati</taxon>
        <taxon>Actinomycetota</taxon>
        <taxon>Actinomycetes</taxon>
        <taxon>Pseudonocardiales</taxon>
        <taxon>Pseudonocardiaceae</taxon>
        <taxon>Amycolatopsis</taxon>
    </lineage>
</organism>
<keyword evidence="4" id="KW-1185">Reference proteome</keyword>
<feature type="domain" description="CHAD" evidence="2">
    <location>
        <begin position="294"/>
        <end position="574"/>
    </location>
</feature>
<dbReference type="PROSITE" id="PS51708">
    <property type="entry name" value="CHAD"/>
    <property type="match status" value="1"/>
</dbReference>
<evidence type="ECO:0000259" key="2">
    <source>
        <dbReference type="PROSITE" id="PS51708"/>
    </source>
</evidence>
<dbReference type="RefSeq" id="WP_286002925.1">
    <property type="nucleotide sequence ID" value="NZ_CP127295.1"/>
</dbReference>
<dbReference type="InterPro" id="IPR023577">
    <property type="entry name" value="CYTH_domain"/>
</dbReference>
<dbReference type="PANTHER" id="PTHR39339:SF1">
    <property type="entry name" value="CHAD DOMAIN-CONTAINING PROTEIN"/>
    <property type="match status" value="1"/>
</dbReference>
<dbReference type="Pfam" id="PF01928">
    <property type="entry name" value="CYTH"/>
    <property type="match status" value="1"/>
</dbReference>
<dbReference type="CDD" id="cd07374">
    <property type="entry name" value="CYTH-like_Pase"/>
    <property type="match status" value="1"/>
</dbReference>
<dbReference type="PANTHER" id="PTHR39339">
    <property type="entry name" value="SLR1444 PROTEIN"/>
    <property type="match status" value="1"/>
</dbReference>
<dbReference type="KEGG" id="amog:QRX60_23495"/>
<feature type="domain" description="CYTH" evidence="1">
    <location>
        <begin position="82"/>
        <end position="278"/>
    </location>
</feature>
<sequence>MTDQQGGRVGRYFPFPAAPGLSLAGTPGQGRWARVNGPSVATCRHVPQPAAMSPIRRKDHRQLLQAFRPQTSEATARSVADMREEELKFSVNAEFVLPALATLAPQGGAVVRAGTRRLSATYYDSADLRLARSGVTLRHRTGEDGPPWHLKLPTGTANVREELTAAGPAGEPPPELTRLVTGWLRTAALVPVVSLDTLRDTWEIRGRTGETLVELVDDTVTVRDGRETVDRFRELEVERKARGDVAAAAMRRAARLLTDAGARGGEFVPKAIRALGPKALEPSDITPPGTLGHRPTGGEVVTRALRRTVVRMIDYDVRVRRLEPDAVHQMRVCCRRLRSDLRVFAPLVDPAFAAPVIEHVRWLGGVLGEPRDAEVLHARLHRTANADPLAPLDERAITVLDTDLTDRERCALHALAESMNTRRYAEILDALVEAARYPRLTAQARRPATHTLPRRVAKAWHHLETAAQLKPLDSDESWHAARIQAKRARYAAEAVAPAIGREASRLAHAVAGVQDVLGDHHDAVIAAQQWAELAERHPEDPAVTLTCGRLIERERAAARADRAQFDHVWARATRSGFTHWLRSQRS</sequence>
<dbReference type="Pfam" id="PF05235">
    <property type="entry name" value="CHAD"/>
    <property type="match status" value="1"/>
</dbReference>
<accession>A0A9Y2K021</accession>